<comment type="caution">
    <text evidence="4">The sequence shown here is derived from an EMBL/GenBank/DDBJ whole genome shotgun (WGS) entry which is preliminary data.</text>
</comment>
<dbReference type="GO" id="GO:0006508">
    <property type="term" value="P:proteolysis"/>
    <property type="evidence" value="ECO:0000318"/>
    <property type="project" value="GO_Central"/>
</dbReference>
<dbReference type="AlphaFoldDB" id="A0A0K9NX45"/>
<dbReference type="Pfam" id="PF00656">
    <property type="entry name" value="Peptidase_C14"/>
    <property type="match status" value="1"/>
</dbReference>
<reference evidence="5" key="1">
    <citation type="journal article" date="2016" name="Nature">
        <title>The genome of the seagrass Zostera marina reveals angiosperm adaptation to the sea.</title>
        <authorList>
            <person name="Olsen J.L."/>
            <person name="Rouze P."/>
            <person name="Verhelst B."/>
            <person name="Lin Y.-C."/>
            <person name="Bayer T."/>
            <person name="Collen J."/>
            <person name="Dattolo E."/>
            <person name="De Paoli E."/>
            <person name="Dittami S."/>
            <person name="Maumus F."/>
            <person name="Michel G."/>
            <person name="Kersting A."/>
            <person name="Lauritano C."/>
            <person name="Lohaus R."/>
            <person name="Toepel M."/>
            <person name="Tonon T."/>
            <person name="Vanneste K."/>
            <person name="Amirebrahimi M."/>
            <person name="Brakel J."/>
            <person name="Bostroem C."/>
            <person name="Chovatia M."/>
            <person name="Grimwood J."/>
            <person name="Jenkins J.W."/>
            <person name="Jueterbock A."/>
            <person name="Mraz A."/>
            <person name="Stam W.T."/>
            <person name="Tice H."/>
            <person name="Bornberg-Bauer E."/>
            <person name="Green P.J."/>
            <person name="Pearson G.A."/>
            <person name="Procaccini G."/>
            <person name="Duarte C.M."/>
            <person name="Schmutz J."/>
            <person name="Reusch T.B.H."/>
            <person name="Van de Peer Y."/>
        </authorList>
    </citation>
    <scope>NUCLEOTIDE SEQUENCE [LARGE SCALE GENOMIC DNA]</scope>
    <source>
        <strain evidence="5">cv. Finnish</strain>
    </source>
</reference>
<dbReference type="Gene3D" id="3.40.50.12660">
    <property type="match status" value="1"/>
</dbReference>
<dbReference type="GO" id="GO:0005737">
    <property type="term" value="C:cytoplasm"/>
    <property type="evidence" value="ECO:0000318"/>
    <property type="project" value="GO_Central"/>
</dbReference>
<gene>
    <name evidence="4" type="ORF">ZOSMA_595G00010</name>
</gene>
<evidence type="ECO:0000313" key="4">
    <source>
        <dbReference type="EMBL" id="KMZ60530.1"/>
    </source>
</evidence>
<protein>
    <submittedName>
        <fullName evidence="4">Metacaspase 2</fullName>
    </submittedName>
</protein>
<dbReference type="GO" id="GO:0004197">
    <property type="term" value="F:cysteine-type endopeptidase activity"/>
    <property type="evidence" value="ECO:0000318"/>
    <property type="project" value="GO_Central"/>
</dbReference>
<sequence length="223" mass="25662">MSQSSSSEGKKRAVICCISYKGNKEEKEESVYNATFMKNLLETKYNFSDILMLRDDETNSTSKIPTKINILNAMEWLVKDCQQGDSLVFYYSDHGSQKKDMDGLETDDFDETLCPLDYDTNGMITDDVINETIIRPLRFGVKLHAIIESSHSGTVLDLPFLCKMNRLGVIDLVIYHTTNKLLFSFNILLINYFFLISLIFNKLIRLKPIKTISIRFWINGPVR</sequence>
<organism evidence="4 5">
    <name type="scientific">Zostera marina</name>
    <name type="common">Eelgrass</name>
    <dbReference type="NCBI Taxonomy" id="29655"/>
    <lineage>
        <taxon>Eukaryota</taxon>
        <taxon>Viridiplantae</taxon>
        <taxon>Streptophyta</taxon>
        <taxon>Embryophyta</taxon>
        <taxon>Tracheophyta</taxon>
        <taxon>Spermatophyta</taxon>
        <taxon>Magnoliopsida</taxon>
        <taxon>Liliopsida</taxon>
        <taxon>Zosteraceae</taxon>
        <taxon>Zostera</taxon>
    </lineage>
</organism>
<dbReference type="InterPro" id="IPR011600">
    <property type="entry name" value="Pept_C14_caspase"/>
</dbReference>
<comment type="similarity">
    <text evidence="1">Belongs to the peptidase C14B family.</text>
</comment>
<dbReference type="PANTHER" id="PTHR48104:SF30">
    <property type="entry name" value="METACASPASE-1"/>
    <property type="match status" value="1"/>
</dbReference>
<dbReference type="PANTHER" id="PTHR48104">
    <property type="entry name" value="METACASPASE-4"/>
    <property type="match status" value="1"/>
</dbReference>
<evidence type="ECO:0000313" key="5">
    <source>
        <dbReference type="Proteomes" id="UP000036987"/>
    </source>
</evidence>
<name>A0A0K9NX45_ZOSMR</name>
<keyword evidence="2" id="KW-1133">Transmembrane helix</keyword>
<keyword evidence="5" id="KW-1185">Reference proteome</keyword>
<dbReference type="EMBL" id="LFYR01001616">
    <property type="protein sequence ID" value="KMZ60530.1"/>
    <property type="molecule type" value="Genomic_DNA"/>
</dbReference>
<keyword evidence="2" id="KW-0472">Membrane</keyword>
<accession>A0A0K9NX45</accession>
<feature type="domain" description="Peptidase C14 caspase" evidence="3">
    <location>
        <begin position="11"/>
        <end position="164"/>
    </location>
</feature>
<feature type="transmembrane region" description="Helical" evidence="2">
    <location>
        <begin position="181"/>
        <end position="200"/>
    </location>
</feature>
<evidence type="ECO:0000259" key="3">
    <source>
        <dbReference type="Pfam" id="PF00656"/>
    </source>
</evidence>
<dbReference type="Proteomes" id="UP000036987">
    <property type="component" value="Unassembled WGS sequence"/>
</dbReference>
<dbReference type="InterPro" id="IPR050452">
    <property type="entry name" value="Metacaspase"/>
</dbReference>
<evidence type="ECO:0000256" key="2">
    <source>
        <dbReference type="SAM" id="Phobius"/>
    </source>
</evidence>
<proteinExistence type="inferred from homology"/>
<keyword evidence="2" id="KW-0812">Transmembrane</keyword>
<evidence type="ECO:0000256" key="1">
    <source>
        <dbReference type="ARBA" id="ARBA00009005"/>
    </source>
</evidence>
<dbReference type="OrthoDB" id="3223806at2759"/>